<feature type="domain" description="SLBB" evidence="16">
    <location>
        <begin position="102"/>
        <end position="182"/>
    </location>
</feature>
<dbReference type="InterPro" id="IPR003715">
    <property type="entry name" value="Poly_export_N"/>
</dbReference>
<dbReference type="GO" id="GO:0015288">
    <property type="term" value="F:porin activity"/>
    <property type="evidence" value="ECO:0007669"/>
    <property type="project" value="UniProtKB-KW"/>
</dbReference>
<sequence>MTLLRQYFLLVLLFSVSTVVNASERYLLNAGDVLDISVWNEEALQKQVVILPDGMIAFPLAGELMAQGKTVTELQAKLKENLSEYLSEPVVTVSVTNVSGNTVHVMGKVTQPGSFAMSQPLNVMQALSLSGGLSPYAEEDNIIVLRQNDGKEQVIPVHYSAIKKGKDLTSNVTLKSGDVIVIP</sequence>
<proteinExistence type="inferred from homology"/>
<dbReference type="InterPro" id="IPR054765">
    <property type="entry name" value="SLBB_dom"/>
</dbReference>
<gene>
    <name evidence="17" type="ORF">LCGC14_1175110</name>
</gene>
<keyword evidence="6" id="KW-0812">Transmembrane</keyword>
<organism evidence="17">
    <name type="scientific">marine sediment metagenome</name>
    <dbReference type="NCBI Taxonomy" id="412755"/>
    <lineage>
        <taxon>unclassified sequences</taxon>
        <taxon>metagenomes</taxon>
        <taxon>ecological metagenomes</taxon>
    </lineage>
</organism>
<evidence type="ECO:0000256" key="10">
    <source>
        <dbReference type="ARBA" id="ARBA00023114"/>
    </source>
</evidence>
<keyword evidence="8" id="KW-0625">Polysaccharide transport</keyword>
<protein>
    <submittedName>
        <fullName evidence="17">Uncharacterized protein</fullName>
    </submittedName>
</protein>
<evidence type="ECO:0000256" key="12">
    <source>
        <dbReference type="ARBA" id="ARBA00023139"/>
    </source>
</evidence>
<evidence type="ECO:0000259" key="15">
    <source>
        <dbReference type="Pfam" id="PF02563"/>
    </source>
</evidence>
<dbReference type="AlphaFoldDB" id="A0A0F9PU65"/>
<evidence type="ECO:0000256" key="6">
    <source>
        <dbReference type="ARBA" id="ARBA00022692"/>
    </source>
</evidence>
<keyword evidence="9" id="KW-0406">Ion transport</keyword>
<evidence type="ECO:0000256" key="4">
    <source>
        <dbReference type="ARBA" id="ARBA00022452"/>
    </source>
</evidence>
<name>A0A0F9PU65_9ZZZZ</name>
<evidence type="ECO:0000313" key="17">
    <source>
        <dbReference type="EMBL" id="KKM96737.1"/>
    </source>
</evidence>
<keyword evidence="11" id="KW-0472">Membrane</keyword>
<evidence type="ECO:0000256" key="2">
    <source>
        <dbReference type="ARBA" id="ARBA00009450"/>
    </source>
</evidence>
<comment type="caution">
    <text evidence="17">The sequence shown here is derived from an EMBL/GenBank/DDBJ whole genome shotgun (WGS) entry which is preliminary data.</text>
</comment>
<reference evidence="17" key="1">
    <citation type="journal article" date="2015" name="Nature">
        <title>Complex archaea that bridge the gap between prokaryotes and eukaryotes.</title>
        <authorList>
            <person name="Spang A."/>
            <person name="Saw J.H."/>
            <person name="Jorgensen S.L."/>
            <person name="Zaremba-Niedzwiedzka K."/>
            <person name="Martijn J."/>
            <person name="Lind A.E."/>
            <person name="van Eijk R."/>
            <person name="Schleper C."/>
            <person name="Guy L."/>
            <person name="Ettema T.J."/>
        </authorList>
    </citation>
    <scope>NUCLEOTIDE SEQUENCE</scope>
</reference>
<keyword evidence="5" id="KW-0762">Sugar transport</keyword>
<evidence type="ECO:0000256" key="1">
    <source>
        <dbReference type="ARBA" id="ARBA00004571"/>
    </source>
</evidence>
<dbReference type="Gene3D" id="3.30.1950.10">
    <property type="entry name" value="wza like domain"/>
    <property type="match status" value="1"/>
</dbReference>
<keyword evidence="4" id="KW-1134">Transmembrane beta strand</keyword>
<feature type="domain" description="Polysaccharide export protein N-terminal" evidence="15">
    <location>
        <begin position="22"/>
        <end position="96"/>
    </location>
</feature>
<dbReference type="Gene3D" id="3.10.560.10">
    <property type="entry name" value="Outer membrane lipoprotein wza domain like"/>
    <property type="match status" value="1"/>
</dbReference>
<evidence type="ECO:0000256" key="13">
    <source>
        <dbReference type="ARBA" id="ARBA00023237"/>
    </source>
</evidence>
<comment type="subcellular location">
    <subcellularLocation>
        <location evidence="1">Cell outer membrane</location>
        <topology evidence="1">Multi-pass membrane protein</topology>
    </subcellularLocation>
</comment>
<comment type="similarity">
    <text evidence="2">Belongs to the BexD/CtrA/VexA family.</text>
</comment>
<keyword evidence="12" id="KW-0564">Palmitate</keyword>
<dbReference type="PANTHER" id="PTHR33619">
    <property type="entry name" value="POLYSACCHARIDE EXPORT PROTEIN GFCE-RELATED"/>
    <property type="match status" value="1"/>
</dbReference>
<dbReference type="Pfam" id="PF02563">
    <property type="entry name" value="Poly_export"/>
    <property type="match status" value="1"/>
</dbReference>
<evidence type="ECO:0000256" key="7">
    <source>
        <dbReference type="ARBA" id="ARBA00022729"/>
    </source>
</evidence>
<accession>A0A0F9PU65</accession>
<evidence type="ECO:0000256" key="5">
    <source>
        <dbReference type="ARBA" id="ARBA00022597"/>
    </source>
</evidence>
<evidence type="ECO:0000256" key="11">
    <source>
        <dbReference type="ARBA" id="ARBA00023136"/>
    </source>
</evidence>
<keyword evidence="10" id="KW-0626">Porin</keyword>
<dbReference type="GO" id="GO:0009279">
    <property type="term" value="C:cell outer membrane"/>
    <property type="evidence" value="ECO:0007669"/>
    <property type="project" value="UniProtKB-SubCell"/>
</dbReference>
<dbReference type="InterPro" id="IPR049712">
    <property type="entry name" value="Poly_export"/>
</dbReference>
<keyword evidence="7" id="KW-0732">Signal</keyword>
<evidence type="ECO:0000256" key="9">
    <source>
        <dbReference type="ARBA" id="ARBA00023065"/>
    </source>
</evidence>
<dbReference type="GO" id="GO:0006811">
    <property type="term" value="P:monoatomic ion transport"/>
    <property type="evidence" value="ECO:0007669"/>
    <property type="project" value="UniProtKB-KW"/>
</dbReference>
<keyword evidence="14" id="KW-0449">Lipoprotein</keyword>
<evidence type="ECO:0000256" key="3">
    <source>
        <dbReference type="ARBA" id="ARBA00022448"/>
    </source>
</evidence>
<dbReference type="GO" id="GO:0015159">
    <property type="term" value="F:polysaccharide transmembrane transporter activity"/>
    <property type="evidence" value="ECO:0007669"/>
    <property type="project" value="InterPro"/>
</dbReference>
<keyword evidence="13" id="KW-0998">Cell outer membrane</keyword>
<evidence type="ECO:0000259" key="16">
    <source>
        <dbReference type="Pfam" id="PF22461"/>
    </source>
</evidence>
<keyword evidence="3" id="KW-0813">Transport</keyword>
<evidence type="ECO:0000256" key="14">
    <source>
        <dbReference type="ARBA" id="ARBA00023288"/>
    </source>
</evidence>
<dbReference type="EMBL" id="LAZR01005840">
    <property type="protein sequence ID" value="KKM96737.1"/>
    <property type="molecule type" value="Genomic_DNA"/>
</dbReference>
<dbReference type="GO" id="GO:0046930">
    <property type="term" value="C:pore complex"/>
    <property type="evidence" value="ECO:0007669"/>
    <property type="project" value="UniProtKB-KW"/>
</dbReference>
<dbReference type="PANTHER" id="PTHR33619:SF3">
    <property type="entry name" value="POLYSACCHARIDE EXPORT PROTEIN GFCE-RELATED"/>
    <property type="match status" value="1"/>
</dbReference>
<evidence type="ECO:0000256" key="8">
    <source>
        <dbReference type="ARBA" id="ARBA00023047"/>
    </source>
</evidence>
<dbReference type="Pfam" id="PF22461">
    <property type="entry name" value="SLBB_2"/>
    <property type="match status" value="1"/>
</dbReference>